<dbReference type="GO" id="GO:0004129">
    <property type="term" value="F:cytochrome-c oxidase activity"/>
    <property type="evidence" value="ECO:0007669"/>
    <property type="project" value="InterPro"/>
</dbReference>
<keyword evidence="4 8" id="KW-0812">Transmembrane</keyword>
<dbReference type="InterPro" id="IPR035973">
    <property type="entry name" value="Cyt_c_oxidase_su3-like_sf"/>
</dbReference>
<feature type="transmembrane region" description="Helical" evidence="9">
    <location>
        <begin position="239"/>
        <end position="258"/>
    </location>
</feature>
<evidence type="ECO:0000256" key="9">
    <source>
        <dbReference type="SAM" id="Phobius"/>
    </source>
</evidence>
<evidence type="ECO:0000259" key="10">
    <source>
        <dbReference type="PROSITE" id="PS50253"/>
    </source>
</evidence>
<dbReference type="InterPro" id="IPR000298">
    <property type="entry name" value="Cyt_c_oxidase-like_su3"/>
</dbReference>
<dbReference type="SUPFAM" id="SSF81452">
    <property type="entry name" value="Cytochrome c oxidase subunit III-like"/>
    <property type="match status" value="1"/>
</dbReference>
<dbReference type="PROSITE" id="PS50253">
    <property type="entry name" value="COX3"/>
    <property type="match status" value="1"/>
</dbReference>
<feature type="domain" description="Heme-copper oxidase subunit III family profile" evidence="10">
    <location>
        <begin position="3"/>
        <end position="260"/>
    </location>
</feature>
<feature type="transmembrane region" description="Helical" evidence="9">
    <location>
        <begin position="128"/>
        <end position="146"/>
    </location>
</feature>
<keyword evidence="5" id="KW-1278">Translocase</keyword>
<geneLocation type="mitochondrion" evidence="11"/>
<dbReference type="AlphaFoldDB" id="A0A343UJG1"/>
<dbReference type="PANTHER" id="PTHR11403">
    <property type="entry name" value="CYTOCHROME C OXIDASE SUBUNIT III"/>
    <property type="match status" value="1"/>
</dbReference>
<feature type="transmembrane region" description="Helical" evidence="9">
    <location>
        <begin position="39"/>
        <end position="57"/>
    </location>
</feature>
<feature type="transmembrane region" description="Helical" evidence="9">
    <location>
        <begin position="158"/>
        <end position="175"/>
    </location>
</feature>
<evidence type="ECO:0000256" key="2">
    <source>
        <dbReference type="ARBA" id="ARBA00010581"/>
    </source>
</evidence>
<protein>
    <recommendedName>
        <fullName evidence="3 8">Cytochrome c oxidase subunit 3</fullName>
    </recommendedName>
</protein>
<keyword evidence="6 9" id="KW-1133">Transmembrane helix</keyword>
<dbReference type="InterPro" id="IPR013833">
    <property type="entry name" value="Cyt_c_oxidase_su3_a-hlx"/>
</dbReference>
<dbReference type="GO" id="GO:0005739">
    <property type="term" value="C:mitochondrion"/>
    <property type="evidence" value="ECO:0007669"/>
    <property type="project" value="TreeGrafter"/>
</dbReference>
<dbReference type="Pfam" id="PF00510">
    <property type="entry name" value="COX3"/>
    <property type="match status" value="1"/>
</dbReference>
<comment type="subcellular location">
    <subcellularLocation>
        <location evidence="1">Membrane</location>
        <topology evidence="1">Multi-pass membrane protein</topology>
    </subcellularLocation>
</comment>
<dbReference type="EMBL" id="KY914472">
    <property type="protein sequence ID" value="AVC55711.1"/>
    <property type="molecule type" value="Genomic_DNA"/>
</dbReference>
<evidence type="ECO:0000256" key="1">
    <source>
        <dbReference type="ARBA" id="ARBA00004141"/>
    </source>
</evidence>
<feature type="transmembrane region" description="Helical" evidence="9">
    <location>
        <begin position="7"/>
        <end position="33"/>
    </location>
</feature>
<dbReference type="GO" id="GO:0006123">
    <property type="term" value="P:mitochondrial electron transport, cytochrome c to oxygen"/>
    <property type="evidence" value="ECO:0007669"/>
    <property type="project" value="TreeGrafter"/>
</dbReference>
<keyword evidence="7 9" id="KW-0472">Membrane</keyword>
<dbReference type="InterPro" id="IPR033945">
    <property type="entry name" value="Cyt_c_oxase_su3_dom"/>
</dbReference>
<reference evidence="11" key="1">
    <citation type="journal article" date="2017" name="Mitochondrial DNA Part B Resour">
        <title>The complete mitochondrial genome of the pentastomid Armillifer grandis (Pentastomida) from the Democratic Republic of Congo.</title>
        <authorList>
            <person name="Grau J.H."/>
            <person name="Dunlop J.A."/>
            <person name="Meixner M."/>
            <person name="Tappe D."/>
        </authorList>
    </citation>
    <scope>NUCLEOTIDE SEQUENCE</scope>
</reference>
<accession>A0A343UJG1</accession>
<comment type="similarity">
    <text evidence="2 8">Belongs to the cytochrome c oxidase subunit 3 family.</text>
</comment>
<feature type="transmembrane region" description="Helical" evidence="9">
    <location>
        <begin position="195"/>
        <end position="218"/>
    </location>
</feature>
<evidence type="ECO:0000313" key="11">
    <source>
        <dbReference type="EMBL" id="AVC55711.1"/>
    </source>
</evidence>
<evidence type="ECO:0000256" key="4">
    <source>
        <dbReference type="ARBA" id="ARBA00022692"/>
    </source>
</evidence>
<dbReference type="CDD" id="cd01665">
    <property type="entry name" value="Cyt_c_Oxidase_III"/>
    <property type="match status" value="1"/>
</dbReference>
<dbReference type="Gene3D" id="1.20.120.80">
    <property type="entry name" value="Cytochrome c oxidase, subunit III, four-helix bundle"/>
    <property type="match status" value="1"/>
</dbReference>
<sequence>MLLQQPFHLLIPSPWPITISMSLLSTTLSMIIWMHQTNLHPIMYSFMLTTLTIYLWAKDMSRESSILGFFTIPMLINLQISMILFITSEVLFFSAFFWMLFHTSLSPNIFLGLHWPPLGIKSFSPTEIPLLNTLILLGSGAAVTWSHHSLLNKNHSQFLLSLSLTIILGTYFTSLQLLEYNLAPFTFSESTFGSMFFLATGFHGFHVILGSLLLTLSLTRFSLLLMTPEHHFSFEMSAWYWHFVDAIWLFLYLSIYWWST</sequence>
<comment type="function">
    <text evidence="8">Component of the cytochrome c oxidase, the last enzyme in the mitochondrial electron transport chain which drives oxidative phosphorylation. The respiratory chain contains 3 multisubunit complexes succinate dehydrogenase (complex II, CII), ubiquinol-cytochrome c oxidoreductase (cytochrome b-c1 complex, complex III, CIII) and cytochrome c oxidase (complex IV, CIV), that cooperate to transfer electrons derived from NADH and succinate to molecular oxygen, creating an electrochemical gradient over the inner membrane that drives transmembrane transport and the ATP synthase. Cytochrome c oxidase is the component of the respiratory chain that catalyzes the reduction of oxygen to water. Electrons originating from reduced cytochrome c in the intermembrane space (IMS) are transferred via the dinuclear copper A center (CU(A)) of subunit 2 and heme A of subunit 1 to the active site in subunit 1, a binuclear center (BNC) formed by heme A3 and copper B (CU(B)). The BNC reduces molecular oxygen to 2 water molecules using 4 electrons from cytochrome c in the IMS and 4 protons from the mitochondrial matrix.</text>
</comment>
<dbReference type="GO" id="GO:0016020">
    <property type="term" value="C:membrane"/>
    <property type="evidence" value="ECO:0007669"/>
    <property type="project" value="UniProtKB-SubCell"/>
</dbReference>
<dbReference type="InterPro" id="IPR024791">
    <property type="entry name" value="Cyt_c/ubiquinol_Oxase_su3"/>
</dbReference>
<evidence type="ECO:0000256" key="8">
    <source>
        <dbReference type="RuleBase" id="RU003375"/>
    </source>
</evidence>
<evidence type="ECO:0000256" key="6">
    <source>
        <dbReference type="ARBA" id="ARBA00022989"/>
    </source>
</evidence>
<dbReference type="CTD" id="36275917"/>
<evidence type="ECO:0000256" key="7">
    <source>
        <dbReference type="ARBA" id="ARBA00023136"/>
    </source>
</evidence>
<organism evidence="11">
    <name type="scientific">Armillifer grandis</name>
    <dbReference type="NCBI Taxonomy" id="1529463"/>
    <lineage>
        <taxon>Eukaryota</taxon>
        <taxon>Metazoa</taxon>
        <taxon>Ecdysozoa</taxon>
        <taxon>Arthropoda</taxon>
        <taxon>Crustacea</taxon>
        <taxon>Oligostraca</taxon>
        <taxon>Ichthyostraca</taxon>
        <taxon>Pentastomida</taxon>
        <taxon>Porocephalida</taxon>
        <taxon>Armilliferidae</taxon>
        <taxon>Armillifer</taxon>
    </lineage>
</organism>
<proteinExistence type="inferred from homology"/>
<evidence type="ECO:0000256" key="3">
    <source>
        <dbReference type="ARBA" id="ARBA00015944"/>
    </source>
</evidence>
<dbReference type="GeneID" id="36275917"/>
<keyword evidence="8 11" id="KW-0496">Mitochondrion</keyword>
<dbReference type="RefSeq" id="YP_009469097.1">
    <property type="nucleotide sequence ID" value="NC_037187.1"/>
</dbReference>
<dbReference type="Gene3D" id="1.10.287.70">
    <property type="match status" value="1"/>
</dbReference>
<name>A0A343UJG1_9CRUS</name>
<evidence type="ECO:0000256" key="5">
    <source>
        <dbReference type="ARBA" id="ARBA00022967"/>
    </source>
</evidence>
<dbReference type="PANTHER" id="PTHR11403:SF7">
    <property type="entry name" value="CYTOCHROME C OXIDASE SUBUNIT 3"/>
    <property type="match status" value="1"/>
</dbReference>